<dbReference type="InterPro" id="IPR001789">
    <property type="entry name" value="Sig_transdc_resp-reg_receiver"/>
</dbReference>
<reference evidence="6" key="1">
    <citation type="submission" date="2016-10" db="EMBL/GenBank/DDBJ databases">
        <authorList>
            <person name="Varghese N."/>
            <person name="Submissions S."/>
        </authorList>
    </citation>
    <scope>NUCLEOTIDE SEQUENCE [LARGE SCALE GENOMIC DNA]</scope>
    <source>
        <strain evidence="6">DSM 21772</strain>
    </source>
</reference>
<dbReference type="Pfam" id="PF00072">
    <property type="entry name" value="Response_reg"/>
    <property type="match status" value="1"/>
</dbReference>
<evidence type="ECO:0000256" key="2">
    <source>
        <dbReference type="ARBA" id="ARBA00023012"/>
    </source>
</evidence>
<gene>
    <name evidence="5" type="ORF">SAMN04489834_1088</name>
</gene>
<dbReference type="EMBL" id="LT629742">
    <property type="protein sequence ID" value="SDS22579.1"/>
    <property type="molecule type" value="Genomic_DNA"/>
</dbReference>
<dbReference type="GO" id="GO:0000160">
    <property type="term" value="P:phosphorelay signal transduction system"/>
    <property type="evidence" value="ECO:0007669"/>
    <property type="project" value="UniProtKB-KW"/>
</dbReference>
<proteinExistence type="predicted"/>
<name>A0A1H1QI44_9MICO</name>
<dbReference type="PROSITE" id="PS50110">
    <property type="entry name" value="RESPONSE_REGULATORY"/>
    <property type="match status" value="1"/>
</dbReference>
<accession>A0A1H1QI44</accession>
<dbReference type="InterPro" id="IPR050595">
    <property type="entry name" value="Bact_response_regulator"/>
</dbReference>
<dbReference type="PANTHER" id="PTHR44591:SF14">
    <property type="entry name" value="PROTEIN PILG"/>
    <property type="match status" value="1"/>
</dbReference>
<keyword evidence="2" id="KW-0902">Two-component regulatory system</keyword>
<dbReference type="AlphaFoldDB" id="A0A1H1QI44"/>
<organism evidence="5 6">
    <name type="scientific">Microterricola viridarii</name>
    <dbReference type="NCBI Taxonomy" id="412690"/>
    <lineage>
        <taxon>Bacteria</taxon>
        <taxon>Bacillati</taxon>
        <taxon>Actinomycetota</taxon>
        <taxon>Actinomycetes</taxon>
        <taxon>Micrococcales</taxon>
        <taxon>Microbacteriaceae</taxon>
        <taxon>Microterricola</taxon>
    </lineage>
</organism>
<feature type="domain" description="Response regulatory" evidence="4">
    <location>
        <begin position="4"/>
        <end position="116"/>
    </location>
</feature>
<protein>
    <submittedName>
        <fullName evidence="5">Response regulator receiver domain-containing protein</fullName>
    </submittedName>
</protein>
<dbReference type="SUPFAM" id="SSF52172">
    <property type="entry name" value="CheY-like"/>
    <property type="match status" value="1"/>
</dbReference>
<feature type="modified residue" description="4-aspartylphosphate" evidence="3">
    <location>
        <position position="54"/>
    </location>
</feature>
<evidence type="ECO:0000259" key="4">
    <source>
        <dbReference type="PROSITE" id="PS50110"/>
    </source>
</evidence>
<dbReference type="InterPro" id="IPR058245">
    <property type="entry name" value="NreC/VraR/RcsB-like_REC"/>
</dbReference>
<dbReference type="Proteomes" id="UP000181956">
    <property type="component" value="Chromosome I"/>
</dbReference>
<dbReference type="SMART" id="SM00448">
    <property type="entry name" value="REC"/>
    <property type="match status" value="1"/>
</dbReference>
<dbReference type="InterPro" id="IPR011006">
    <property type="entry name" value="CheY-like_superfamily"/>
</dbReference>
<keyword evidence="1 3" id="KW-0597">Phosphoprotein</keyword>
<dbReference type="STRING" id="412690.SAMN04489834_1088"/>
<dbReference type="Gene3D" id="3.40.50.2300">
    <property type="match status" value="1"/>
</dbReference>
<evidence type="ECO:0000256" key="3">
    <source>
        <dbReference type="PROSITE-ProRule" id="PRU00169"/>
    </source>
</evidence>
<sequence length="116" mass="12615">MNARVLIVDDHSGFREQVRRLLELEAFVVVGDTATALSGVQLASDLNPDLILLDVMLPDAVGFDVVPLLREQGNAVIVLISSHDRSDYGLRVELSGADGFIPKDELSGQSLRQFVV</sequence>
<dbReference type="PANTHER" id="PTHR44591">
    <property type="entry name" value="STRESS RESPONSE REGULATOR PROTEIN 1"/>
    <property type="match status" value="1"/>
</dbReference>
<dbReference type="CDD" id="cd17535">
    <property type="entry name" value="REC_NarL-like"/>
    <property type="match status" value="1"/>
</dbReference>
<evidence type="ECO:0000313" key="6">
    <source>
        <dbReference type="Proteomes" id="UP000181956"/>
    </source>
</evidence>
<dbReference type="OrthoDB" id="7352332at2"/>
<dbReference type="RefSeq" id="WP_083363134.1">
    <property type="nucleotide sequence ID" value="NZ_LT629742.1"/>
</dbReference>
<evidence type="ECO:0000256" key="1">
    <source>
        <dbReference type="ARBA" id="ARBA00022553"/>
    </source>
</evidence>
<keyword evidence="6" id="KW-1185">Reference proteome</keyword>
<evidence type="ECO:0000313" key="5">
    <source>
        <dbReference type="EMBL" id="SDS22579.1"/>
    </source>
</evidence>